<dbReference type="OrthoDB" id="107372at2759"/>
<keyword evidence="5" id="KW-0813">Transport</keyword>
<comment type="subcellular location">
    <subcellularLocation>
        <location evidence="1">Peroxisome membrane</location>
        <topology evidence="1">Multi-pass membrane protein</topology>
    </subcellularLocation>
</comment>
<dbReference type="SUPFAM" id="SSF57850">
    <property type="entry name" value="RING/U-box"/>
    <property type="match status" value="1"/>
</dbReference>
<evidence type="ECO:0000256" key="12">
    <source>
        <dbReference type="ARBA" id="ARBA00023136"/>
    </source>
</evidence>
<evidence type="ECO:0000256" key="6">
    <source>
        <dbReference type="ARBA" id="ARBA00022692"/>
    </source>
</evidence>
<evidence type="ECO:0000256" key="8">
    <source>
        <dbReference type="ARBA" id="ARBA00022771"/>
    </source>
</evidence>
<dbReference type="Pfam" id="PF04757">
    <property type="entry name" value="Pex2_Pex12"/>
    <property type="match status" value="1"/>
</dbReference>
<keyword evidence="13 15" id="KW-0576">Peroxisome</keyword>
<dbReference type="InterPro" id="IPR017375">
    <property type="entry name" value="PEX12"/>
</dbReference>
<evidence type="ECO:0000259" key="17">
    <source>
        <dbReference type="Pfam" id="PF04757"/>
    </source>
</evidence>
<keyword evidence="9" id="KW-0862">Zinc</keyword>
<dbReference type="GO" id="GO:0008270">
    <property type="term" value="F:zinc ion binding"/>
    <property type="evidence" value="ECO:0007669"/>
    <property type="project" value="UniProtKB-KW"/>
</dbReference>
<keyword evidence="6 16" id="KW-0812">Transmembrane</keyword>
<keyword evidence="8" id="KW-0863">Zinc-finger</keyword>
<evidence type="ECO:0000256" key="7">
    <source>
        <dbReference type="ARBA" id="ARBA00022723"/>
    </source>
</evidence>
<dbReference type="KEGG" id="tcz:108765253"/>
<keyword evidence="7" id="KW-0479">Metal-binding</keyword>
<organism evidence="18 19">
    <name type="scientific">Trachymyrmex cornetzi</name>
    <dbReference type="NCBI Taxonomy" id="471704"/>
    <lineage>
        <taxon>Eukaryota</taxon>
        <taxon>Metazoa</taxon>
        <taxon>Ecdysozoa</taxon>
        <taxon>Arthropoda</taxon>
        <taxon>Hexapoda</taxon>
        <taxon>Insecta</taxon>
        <taxon>Pterygota</taxon>
        <taxon>Neoptera</taxon>
        <taxon>Endopterygota</taxon>
        <taxon>Hymenoptera</taxon>
        <taxon>Apocrita</taxon>
        <taxon>Aculeata</taxon>
        <taxon>Formicoidea</taxon>
        <taxon>Formicidae</taxon>
        <taxon>Myrmicinae</taxon>
        <taxon>Trachymyrmex</taxon>
    </lineage>
</organism>
<feature type="domain" description="Pex N-terminal" evidence="17">
    <location>
        <begin position="24"/>
        <end position="249"/>
    </location>
</feature>
<evidence type="ECO:0000313" key="19">
    <source>
        <dbReference type="Proteomes" id="UP000078492"/>
    </source>
</evidence>
<evidence type="ECO:0000256" key="10">
    <source>
        <dbReference type="ARBA" id="ARBA00022927"/>
    </source>
</evidence>
<gene>
    <name evidence="18" type="ORF">ALC57_12715</name>
</gene>
<dbReference type="CDD" id="cd16451">
    <property type="entry name" value="mRING_PEX12"/>
    <property type="match status" value="1"/>
</dbReference>
<sequence>MAEKGAHLTGTAYIRPSIFEIIAQESLASTLEPAFKKILSFLVSFNLEKYGHILQWTDEGYLIFNVFLQRYYLKRYFASFSETFYGLKRVTIINSKTGLQEKLSHKQQILSLIIIVTFPYLKNKLVQLSTKYKLQNIDSTSRKRRQKFFNKCVVKGLSILFITYETLVLYNYILYVSEKSIYPSFLLRLLSVTLTYADPQSALTVTELLRKIKYNSFTVSDGWNILQRIITGSLELGAFFLQFLSWWNQENYDMDIMSLPAPPPPKVPNVAQQYKGICPLCHKPHHIHTVLMVSGYIFCYQCILLEIRIKKKCPVTHYPAKEDDLIRLYIE</sequence>
<evidence type="ECO:0000256" key="5">
    <source>
        <dbReference type="ARBA" id="ARBA00022448"/>
    </source>
</evidence>
<evidence type="ECO:0000256" key="3">
    <source>
        <dbReference type="ARBA" id="ARBA00008704"/>
    </source>
</evidence>
<evidence type="ECO:0000256" key="2">
    <source>
        <dbReference type="ARBA" id="ARBA00004906"/>
    </source>
</evidence>
<dbReference type="STRING" id="471704.A0A195DQN0"/>
<evidence type="ECO:0000256" key="13">
    <source>
        <dbReference type="ARBA" id="ARBA00023140"/>
    </source>
</evidence>
<keyword evidence="10" id="KW-0653">Protein transport</keyword>
<dbReference type="AlphaFoldDB" id="A0A195DQN0"/>
<feature type="transmembrane region" description="Helical" evidence="16">
    <location>
        <begin position="225"/>
        <end position="247"/>
    </location>
</feature>
<dbReference type="InterPro" id="IPR006845">
    <property type="entry name" value="Pex_N"/>
</dbReference>
<dbReference type="PIRSF" id="PIRSF038074">
    <property type="entry name" value="Peroxisome_assembly_p12"/>
    <property type="match status" value="1"/>
</dbReference>
<comment type="similarity">
    <text evidence="3 15">Belongs to the pex2/pex10/pex12 family.</text>
</comment>
<proteinExistence type="inferred from homology"/>
<dbReference type="InterPro" id="IPR013083">
    <property type="entry name" value="Znf_RING/FYVE/PHD"/>
</dbReference>
<keyword evidence="11 16" id="KW-1133">Transmembrane helix</keyword>
<name>A0A195DQN0_9HYME</name>
<evidence type="ECO:0000256" key="9">
    <source>
        <dbReference type="ARBA" id="ARBA00022833"/>
    </source>
</evidence>
<comment type="pathway">
    <text evidence="2">Protein modification; protein ubiquitination.</text>
</comment>
<comment type="function">
    <text evidence="15">Component of a retrotranslocation channel required for peroxisome organization by mediating export of the PEX5 receptor from peroxisomes to the cytosol, thereby promoting PEX5 recycling.</text>
</comment>
<protein>
    <recommendedName>
        <fullName evidence="4 15">Peroxisome assembly protein 12</fullName>
    </recommendedName>
    <alternativeName>
        <fullName evidence="14 15">Peroxin-12</fullName>
    </alternativeName>
</protein>
<reference evidence="18 19" key="1">
    <citation type="submission" date="2015-09" db="EMBL/GenBank/DDBJ databases">
        <title>Trachymyrmex cornetzi WGS genome.</title>
        <authorList>
            <person name="Nygaard S."/>
            <person name="Hu H."/>
            <person name="Boomsma J."/>
            <person name="Zhang G."/>
        </authorList>
    </citation>
    <scope>NUCLEOTIDE SEQUENCE [LARGE SCALE GENOMIC DNA]</scope>
    <source>
        <strain evidence="18">Tcor2-1</strain>
        <tissue evidence="18">Whole body</tissue>
    </source>
</reference>
<evidence type="ECO:0000256" key="4">
    <source>
        <dbReference type="ARBA" id="ARBA00018980"/>
    </source>
</evidence>
<dbReference type="GO" id="GO:0005778">
    <property type="term" value="C:peroxisomal membrane"/>
    <property type="evidence" value="ECO:0007669"/>
    <property type="project" value="UniProtKB-SubCell"/>
</dbReference>
<evidence type="ECO:0000256" key="1">
    <source>
        <dbReference type="ARBA" id="ARBA00004585"/>
    </source>
</evidence>
<evidence type="ECO:0000313" key="18">
    <source>
        <dbReference type="EMBL" id="KYN15173.1"/>
    </source>
</evidence>
<feature type="transmembrane region" description="Helical" evidence="16">
    <location>
        <begin position="152"/>
        <end position="173"/>
    </location>
</feature>
<dbReference type="EMBL" id="KQ980612">
    <property type="protein sequence ID" value="KYN15173.1"/>
    <property type="molecule type" value="Genomic_DNA"/>
</dbReference>
<dbReference type="Proteomes" id="UP000078492">
    <property type="component" value="Unassembled WGS sequence"/>
</dbReference>
<evidence type="ECO:0000256" key="11">
    <source>
        <dbReference type="ARBA" id="ARBA00022989"/>
    </source>
</evidence>
<evidence type="ECO:0000256" key="15">
    <source>
        <dbReference type="PIRNR" id="PIRNR038074"/>
    </source>
</evidence>
<dbReference type="PANTHER" id="PTHR12888:SF0">
    <property type="entry name" value="PEROXISOME ASSEMBLY PROTEIN 12"/>
    <property type="match status" value="1"/>
</dbReference>
<dbReference type="GO" id="GO:1990429">
    <property type="term" value="C:peroxisomal importomer complex"/>
    <property type="evidence" value="ECO:0007669"/>
    <property type="project" value="TreeGrafter"/>
</dbReference>
<evidence type="ECO:0000256" key="16">
    <source>
        <dbReference type="SAM" id="Phobius"/>
    </source>
</evidence>
<dbReference type="GO" id="GO:0004842">
    <property type="term" value="F:ubiquitin-protein transferase activity"/>
    <property type="evidence" value="ECO:0007669"/>
    <property type="project" value="TreeGrafter"/>
</dbReference>
<dbReference type="PANTHER" id="PTHR12888">
    <property type="entry name" value="PEROXISOME ASSEMBLY PROTEIN 12 PEROXIN-12"/>
    <property type="match status" value="1"/>
</dbReference>
<keyword evidence="19" id="KW-1185">Reference proteome</keyword>
<evidence type="ECO:0000256" key="14">
    <source>
        <dbReference type="ARBA" id="ARBA00029692"/>
    </source>
</evidence>
<dbReference type="GO" id="GO:0006513">
    <property type="term" value="P:protein monoubiquitination"/>
    <property type="evidence" value="ECO:0007669"/>
    <property type="project" value="TreeGrafter"/>
</dbReference>
<dbReference type="GO" id="GO:0016558">
    <property type="term" value="P:protein import into peroxisome matrix"/>
    <property type="evidence" value="ECO:0007669"/>
    <property type="project" value="UniProtKB-UniRule"/>
</dbReference>
<accession>A0A195DQN0</accession>
<keyword evidence="12 15" id="KW-0472">Membrane</keyword>
<dbReference type="Gene3D" id="3.30.40.10">
    <property type="entry name" value="Zinc/RING finger domain, C3HC4 (zinc finger)"/>
    <property type="match status" value="1"/>
</dbReference>